<dbReference type="OrthoDB" id="274221at2"/>
<keyword evidence="3" id="KW-1185">Reference proteome</keyword>
<dbReference type="RefSeq" id="WP_145243937.1">
    <property type="nucleotide sequence ID" value="NZ_CP036273.1"/>
</dbReference>
<evidence type="ECO:0000313" key="2">
    <source>
        <dbReference type="EMBL" id="QDU23708.1"/>
    </source>
</evidence>
<feature type="domain" description="Transposase IS200-like" evidence="1">
    <location>
        <begin position="64"/>
        <end position="169"/>
    </location>
</feature>
<dbReference type="Proteomes" id="UP000319576">
    <property type="component" value="Chromosome"/>
</dbReference>
<evidence type="ECO:0000313" key="3">
    <source>
        <dbReference type="Proteomes" id="UP000319576"/>
    </source>
</evidence>
<dbReference type="InterPro" id="IPR002686">
    <property type="entry name" value="Transposase_17"/>
</dbReference>
<dbReference type="AlphaFoldDB" id="A0A517Y1W1"/>
<name>A0A517Y1W1_9BACT</name>
<sequence length="194" mass="21588">MRFWLLTNTTYGTRLPGDARGSVTSVRDLRADEAPSGVRREHDLPGEPCEEAIPGLYRSALERMTGPTILLDLTHAEVLLAQFQETAAYRQWVLHAVAIMVNHFHVVVQVPDDPDPRKILADFKAYGTRALNRRYGTPPSETWWTTNGSKRKLRDDEALAAATRYVLFKQPDPLVVWSPESDVPGEPGAGEPGA</sequence>
<dbReference type="EMBL" id="CP036273">
    <property type="protein sequence ID" value="QDU23708.1"/>
    <property type="molecule type" value="Genomic_DNA"/>
</dbReference>
<dbReference type="InterPro" id="IPR036515">
    <property type="entry name" value="Transposase_17_sf"/>
</dbReference>
<dbReference type="Gene3D" id="3.30.70.1290">
    <property type="entry name" value="Transposase IS200-like"/>
    <property type="match status" value="1"/>
</dbReference>
<evidence type="ECO:0000259" key="1">
    <source>
        <dbReference type="SMART" id="SM01321"/>
    </source>
</evidence>
<dbReference type="GO" id="GO:0004803">
    <property type="term" value="F:transposase activity"/>
    <property type="evidence" value="ECO:0007669"/>
    <property type="project" value="InterPro"/>
</dbReference>
<dbReference type="GO" id="GO:0006313">
    <property type="term" value="P:DNA transposition"/>
    <property type="evidence" value="ECO:0007669"/>
    <property type="project" value="InterPro"/>
</dbReference>
<dbReference type="Pfam" id="PF01797">
    <property type="entry name" value="Y1_Tnp"/>
    <property type="match status" value="1"/>
</dbReference>
<proteinExistence type="predicted"/>
<protein>
    <submittedName>
        <fullName evidence="2">Transposase IS200 like protein</fullName>
    </submittedName>
</protein>
<organism evidence="2 3">
    <name type="scientific">Urbifossiella limnaea</name>
    <dbReference type="NCBI Taxonomy" id="2528023"/>
    <lineage>
        <taxon>Bacteria</taxon>
        <taxon>Pseudomonadati</taxon>
        <taxon>Planctomycetota</taxon>
        <taxon>Planctomycetia</taxon>
        <taxon>Gemmatales</taxon>
        <taxon>Gemmataceae</taxon>
        <taxon>Urbifossiella</taxon>
    </lineage>
</organism>
<reference evidence="2 3" key="1">
    <citation type="submission" date="2019-02" db="EMBL/GenBank/DDBJ databases">
        <title>Deep-cultivation of Planctomycetes and their phenomic and genomic characterization uncovers novel biology.</title>
        <authorList>
            <person name="Wiegand S."/>
            <person name="Jogler M."/>
            <person name="Boedeker C."/>
            <person name="Pinto D."/>
            <person name="Vollmers J."/>
            <person name="Rivas-Marin E."/>
            <person name="Kohn T."/>
            <person name="Peeters S.H."/>
            <person name="Heuer A."/>
            <person name="Rast P."/>
            <person name="Oberbeckmann S."/>
            <person name="Bunk B."/>
            <person name="Jeske O."/>
            <person name="Meyerdierks A."/>
            <person name="Storesund J.E."/>
            <person name="Kallscheuer N."/>
            <person name="Luecker S."/>
            <person name="Lage O.M."/>
            <person name="Pohl T."/>
            <person name="Merkel B.J."/>
            <person name="Hornburger P."/>
            <person name="Mueller R.-W."/>
            <person name="Bruemmer F."/>
            <person name="Labrenz M."/>
            <person name="Spormann A.M."/>
            <person name="Op den Camp H."/>
            <person name="Overmann J."/>
            <person name="Amann R."/>
            <person name="Jetten M.S.M."/>
            <person name="Mascher T."/>
            <person name="Medema M.H."/>
            <person name="Devos D.P."/>
            <person name="Kaster A.-K."/>
            <person name="Ovreas L."/>
            <person name="Rohde M."/>
            <person name="Galperin M.Y."/>
            <person name="Jogler C."/>
        </authorList>
    </citation>
    <scope>NUCLEOTIDE SEQUENCE [LARGE SCALE GENOMIC DNA]</scope>
    <source>
        <strain evidence="2 3">ETA_A1</strain>
    </source>
</reference>
<gene>
    <name evidence="2" type="ORF">ETAA1_57140</name>
</gene>
<dbReference type="KEGG" id="uli:ETAA1_57140"/>
<accession>A0A517Y1W1</accession>
<dbReference type="SMART" id="SM01321">
    <property type="entry name" value="Y1_Tnp"/>
    <property type="match status" value="1"/>
</dbReference>
<dbReference type="SUPFAM" id="SSF143422">
    <property type="entry name" value="Transposase IS200-like"/>
    <property type="match status" value="1"/>
</dbReference>
<dbReference type="GO" id="GO:0003677">
    <property type="term" value="F:DNA binding"/>
    <property type="evidence" value="ECO:0007669"/>
    <property type="project" value="InterPro"/>
</dbReference>